<organism evidence="1 2">
    <name type="scientific">Aeromicrobium yanjiei</name>
    <dbReference type="NCBI Taxonomy" id="2662028"/>
    <lineage>
        <taxon>Bacteria</taxon>
        <taxon>Bacillati</taxon>
        <taxon>Actinomycetota</taxon>
        <taxon>Actinomycetes</taxon>
        <taxon>Propionibacteriales</taxon>
        <taxon>Nocardioidaceae</taxon>
        <taxon>Aeromicrobium</taxon>
    </lineage>
</organism>
<dbReference type="EMBL" id="CP045737">
    <property type="protein sequence ID" value="QGG40417.1"/>
    <property type="molecule type" value="Genomic_DNA"/>
</dbReference>
<dbReference type="SUPFAM" id="SSF55729">
    <property type="entry name" value="Acyl-CoA N-acyltransferases (Nat)"/>
    <property type="match status" value="1"/>
</dbReference>
<dbReference type="Gene3D" id="3.40.630.30">
    <property type="match status" value="1"/>
</dbReference>
<dbReference type="RefSeq" id="WP_153651688.1">
    <property type="nucleotide sequence ID" value="NZ_CP045737.1"/>
</dbReference>
<name>A0A5Q2MBF7_9ACTN</name>
<protein>
    <recommendedName>
        <fullName evidence="3">N-acetyltransferase</fullName>
    </recommendedName>
</protein>
<reference evidence="1 2" key="1">
    <citation type="submission" date="2019-11" db="EMBL/GenBank/DDBJ databases">
        <authorList>
            <person name="Li J."/>
        </authorList>
    </citation>
    <scope>NUCLEOTIDE SEQUENCE [LARGE SCALE GENOMIC DNA]</scope>
    <source>
        <strain evidence="1 2">MF47</strain>
    </source>
</reference>
<accession>A0A5Q2MBF7</accession>
<evidence type="ECO:0008006" key="3">
    <source>
        <dbReference type="Google" id="ProtNLM"/>
    </source>
</evidence>
<gene>
    <name evidence="1" type="ORF">GEV26_02995</name>
</gene>
<dbReference type="Proteomes" id="UP000392064">
    <property type="component" value="Chromosome"/>
</dbReference>
<sequence length="231" mass="24990">MTSAPLRFVFDPVGDELAAARQCEADVFLEAYGNTAEEFEVEYGAYEDSTGFMTILEDDGRAVAVARFIAPGPAGLKTLNDVSRPPWHVDGLRSARSAGINPDRTWDIATIAVRPGAGRGGLCASALYHGLIRAIYANDIEFVVMIMDSHARQLLTSLGMPTQALPGTKTGEYLGSASSTPLWSHVNRGLDQQRQESPDAYRLIFQGTGLDGISMPSDWVWRRKSVAPADA</sequence>
<dbReference type="KEGG" id="aef:GEV26_02995"/>
<dbReference type="AlphaFoldDB" id="A0A5Q2MBF7"/>
<evidence type="ECO:0000313" key="1">
    <source>
        <dbReference type="EMBL" id="QGG40417.1"/>
    </source>
</evidence>
<proteinExistence type="predicted"/>
<keyword evidence="2" id="KW-1185">Reference proteome</keyword>
<dbReference type="InterPro" id="IPR016181">
    <property type="entry name" value="Acyl_CoA_acyltransferase"/>
</dbReference>
<evidence type="ECO:0000313" key="2">
    <source>
        <dbReference type="Proteomes" id="UP000392064"/>
    </source>
</evidence>